<reference evidence="3" key="1">
    <citation type="submission" date="2021-02" db="EMBL/GenBank/DDBJ databases">
        <authorList>
            <person name="Nowell W R."/>
        </authorList>
    </citation>
    <scope>NUCLEOTIDE SEQUENCE</scope>
</reference>
<proteinExistence type="predicted"/>
<dbReference type="Proteomes" id="UP000663869">
    <property type="component" value="Unassembled WGS sequence"/>
</dbReference>
<gene>
    <name evidence="3" type="ORF">FME351_LOCUS19835</name>
</gene>
<feature type="compositionally biased region" description="Polar residues" evidence="2">
    <location>
        <begin position="132"/>
        <end position="150"/>
    </location>
</feature>
<keyword evidence="1" id="KW-0175">Coiled coil</keyword>
<feature type="compositionally biased region" description="Polar residues" evidence="2">
    <location>
        <begin position="179"/>
        <end position="197"/>
    </location>
</feature>
<dbReference type="PANTHER" id="PTHR46579:SF1">
    <property type="entry name" value="F5_8 TYPE C DOMAIN-CONTAINING PROTEIN"/>
    <property type="match status" value="1"/>
</dbReference>
<dbReference type="Pfam" id="PF06869">
    <property type="entry name" value="DUF1258"/>
    <property type="match status" value="1"/>
</dbReference>
<evidence type="ECO:0000313" key="3">
    <source>
        <dbReference type="EMBL" id="CAF3558438.1"/>
    </source>
</evidence>
<dbReference type="AlphaFoldDB" id="A0A818KZ37"/>
<protein>
    <submittedName>
        <fullName evidence="3">Uncharacterized protein</fullName>
    </submittedName>
</protein>
<feature type="coiled-coil region" evidence="1">
    <location>
        <begin position="208"/>
        <end position="235"/>
    </location>
</feature>
<comment type="caution">
    <text evidence="3">The sequence shown here is derived from an EMBL/GenBank/DDBJ whole genome shotgun (WGS) entry which is preliminary data.</text>
</comment>
<evidence type="ECO:0000256" key="2">
    <source>
        <dbReference type="SAM" id="MobiDB-lite"/>
    </source>
</evidence>
<dbReference type="EMBL" id="CAJNYU010002484">
    <property type="protein sequence ID" value="CAF3558438.1"/>
    <property type="molecule type" value="Genomic_DNA"/>
</dbReference>
<name>A0A818KZ37_9BILA</name>
<organism evidence="3 4">
    <name type="scientific">Rotaria socialis</name>
    <dbReference type="NCBI Taxonomy" id="392032"/>
    <lineage>
        <taxon>Eukaryota</taxon>
        <taxon>Metazoa</taxon>
        <taxon>Spiralia</taxon>
        <taxon>Gnathifera</taxon>
        <taxon>Rotifera</taxon>
        <taxon>Eurotatoria</taxon>
        <taxon>Bdelloidea</taxon>
        <taxon>Philodinida</taxon>
        <taxon>Philodinidae</taxon>
        <taxon>Rotaria</taxon>
    </lineage>
</organism>
<dbReference type="InterPro" id="IPR009667">
    <property type="entry name" value="DUF1258"/>
</dbReference>
<evidence type="ECO:0000256" key="1">
    <source>
        <dbReference type="SAM" id="Coils"/>
    </source>
</evidence>
<evidence type="ECO:0000313" key="4">
    <source>
        <dbReference type="Proteomes" id="UP000663869"/>
    </source>
</evidence>
<feature type="region of interest" description="Disordered" evidence="2">
    <location>
        <begin position="169"/>
        <end position="201"/>
    </location>
</feature>
<dbReference type="PANTHER" id="PTHR46579">
    <property type="entry name" value="F5/8 TYPE C DOMAIN-CONTAINING PROTEIN-RELATED"/>
    <property type="match status" value="1"/>
</dbReference>
<sequence>MATASQISSHCFVQWEDNKNAYAVVHAKRAKTSFTLKVGLITLFEGNNRDRRRGKILYMGAKSDCTVFSFDFEQQDTHVNTYSWSLAPGLSEHIEETAKAIKNFASGNLHRTASSSSINSTTVSKGKKKVNNKQQHTTDNSTITNANMAPTSPPAPTPVIVLPGSTLSTITIDDDDQPSRCNDQQLSNTTNAHTNSTKTKKTAVSYDIDSLLQENNALREKINELEEQLMFQRETSIPFPNESSYNYLKGICSMYDQSQREENKKLVELSNKLPCSDIEIKLAKKSSPAATINNLIKCCFKDIELVEMSYEKLKTKDASLLKDIHELVNCLHAPTSISQSMFSGTISLKCRHLRENQPLMKNDKPTTVFAPDTDSVDFNIVDGNSVNRRSCPTSSDIAASMMIFKVRRLQNNRDIDLICKLLNTFNIKNVPISMKSVETKIHRKFNLKEYFKCYYICSECGSSNTNYSKKCPSCDVSNLVEFYLYPVKQQIQQLLLVKGFYEKLKSEKKKNILSFSDTTYGQILKEISDDSFTMTINCDGVCTPNKTLQLWPFVLMLNEIAIPDRRYLENVLIAGIIPATKKPTHVVFETCLTLICDDLMKLESGQCFYVNDLDQRIVVNLFTIASCTDKPAEALMQNVVQYNSEYGCPKCFCTGKLYYGTRGTGAKEKSFTIRVYPFGNYVLRCQEISSKIIQDVYDINKSKGKTFDKPQVKKGSKPKEILVNHFGHLGFCPLTKLKYMNYGTSFLTDSLHTIYGGAFKRLLTLLFDRQYRNEQWSLFKKLDHIDELLCHIKIPSTTQRRFRSIKLISKFKASEFRTLFHFGIPVIVRCMGKKAHKVLLLSFLTAINLASSECITVETINLVKELLHYFVEQYQNVFGLRHMTSNIHSLLHVNESLKYIGPLWMYSTFNYEGIDKDLISTVHGTIQFAKQLIRQHVLFRDAIIAHRNFSYPLSLFTFNEQLLNRKASLFNYRNIADGCRMPKPVSSKLYDESENGIATIVQSYFNDPVIFFHSVKIGNLLLKTTTISYGKLFADNCVSFYFSGKQQKMGLIQAIVKSNDDNVRVLIEELIEKPTNSSKLKIKLNNKCIEIPNTFILYRSHIYHLKHPKWVIKKHGMIFRPGNCVVVLEYPNLKDNS</sequence>
<feature type="compositionally biased region" description="Low complexity" evidence="2">
    <location>
        <begin position="112"/>
        <end position="124"/>
    </location>
</feature>
<feature type="region of interest" description="Disordered" evidence="2">
    <location>
        <begin position="111"/>
        <end position="155"/>
    </location>
</feature>
<accession>A0A818KZ37</accession>